<dbReference type="CDD" id="cd03034">
    <property type="entry name" value="ArsC_ArsC"/>
    <property type="match status" value="1"/>
</dbReference>
<dbReference type="Gene3D" id="3.40.30.10">
    <property type="entry name" value="Glutaredoxin"/>
    <property type="match status" value="1"/>
</dbReference>
<reference evidence="4 5" key="1">
    <citation type="submission" date="2022-06" db="EMBL/GenBank/DDBJ databases">
        <authorList>
            <person name="Xuan X."/>
        </authorList>
    </citation>
    <scope>NUCLEOTIDE SEQUENCE [LARGE SCALE GENOMIC DNA]</scope>
    <source>
        <strain evidence="4 5">2V75</strain>
    </source>
</reference>
<dbReference type="Proteomes" id="UP001206312">
    <property type="component" value="Unassembled WGS sequence"/>
</dbReference>
<dbReference type="RefSeq" id="WP_252740021.1">
    <property type="nucleotide sequence ID" value="NZ_JAMXIB010000001.1"/>
</dbReference>
<dbReference type="InterPro" id="IPR036249">
    <property type="entry name" value="Thioredoxin-like_sf"/>
</dbReference>
<organism evidence="4 5">
    <name type="scientific">Robiginitalea marina</name>
    <dbReference type="NCBI Taxonomy" id="2954105"/>
    <lineage>
        <taxon>Bacteria</taxon>
        <taxon>Pseudomonadati</taxon>
        <taxon>Bacteroidota</taxon>
        <taxon>Flavobacteriia</taxon>
        <taxon>Flavobacteriales</taxon>
        <taxon>Flavobacteriaceae</taxon>
        <taxon>Robiginitalea</taxon>
    </lineage>
</organism>
<dbReference type="EC" id="1.20.4.1" evidence="4"/>
<keyword evidence="2 4" id="KW-0560">Oxidoreductase</keyword>
<protein>
    <submittedName>
        <fullName evidence="4">Arsenate reductase (Glutaredoxin)</fullName>
        <ecNumber evidence="4">1.20.4.1</ecNumber>
    </submittedName>
</protein>
<dbReference type="InterPro" id="IPR006659">
    <property type="entry name" value="Arsenate_reductase"/>
</dbReference>
<keyword evidence="5" id="KW-1185">Reference proteome</keyword>
<evidence type="ECO:0000313" key="4">
    <source>
        <dbReference type="EMBL" id="MCO5723651.1"/>
    </source>
</evidence>
<comment type="similarity">
    <text evidence="1 3">Belongs to the ArsC family.</text>
</comment>
<dbReference type="NCBIfam" id="TIGR00014">
    <property type="entry name" value="arsC"/>
    <property type="match status" value="1"/>
</dbReference>
<dbReference type="Pfam" id="PF03960">
    <property type="entry name" value="ArsC"/>
    <property type="match status" value="1"/>
</dbReference>
<dbReference type="SUPFAM" id="SSF52833">
    <property type="entry name" value="Thioredoxin-like"/>
    <property type="match status" value="1"/>
</dbReference>
<dbReference type="GO" id="GO:0008794">
    <property type="term" value="F:arsenate reductase (glutaredoxin) activity"/>
    <property type="evidence" value="ECO:0007669"/>
    <property type="project" value="UniProtKB-EC"/>
</dbReference>
<evidence type="ECO:0000256" key="3">
    <source>
        <dbReference type="PROSITE-ProRule" id="PRU01282"/>
    </source>
</evidence>
<accession>A0ABT1AUI1</accession>
<name>A0ABT1AUI1_9FLAO</name>
<dbReference type="PANTHER" id="PTHR30041:SF4">
    <property type="entry name" value="ARSENATE REDUCTASE"/>
    <property type="match status" value="1"/>
</dbReference>
<comment type="caution">
    <text evidence="4">The sequence shown here is derived from an EMBL/GenBank/DDBJ whole genome shotgun (WGS) entry which is preliminary data.</text>
</comment>
<dbReference type="PANTHER" id="PTHR30041">
    <property type="entry name" value="ARSENATE REDUCTASE"/>
    <property type="match status" value="1"/>
</dbReference>
<sequence>MIIVYHNPRCRKSRETLDLVQQSGETFEIIEYLKTPLDTSGLKALLNKLKMEPAALVRTGEALWKEKYRGKDLTDGQILAAMEAHPILMERPVVVKGDRAILGRPPEKVLELL</sequence>
<evidence type="ECO:0000313" key="5">
    <source>
        <dbReference type="Proteomes" id="UP001206312"/>
    </source>
</evidence>
<gene>
    <name evidence="4" type="primary">arsC</name>
    <name evidence="4" type="ORF">NG653_02200</name>
</gene>
<dbReference type="EMBL" id="JAMXIB010000001">
    <property type="protein sequence ID" value="MCO5723651.1"/>
    <property type="molecule type" value="Genomic_DNA"/>
</dbReference>
<proteinExistence type="inferred from homology"/>
<evidence type="ECO:0000256" key="1">
    <source>
        <dbReference type="ARBA" id="ARBA00007198"/>
    </source>
</evidence>
<evidence type="ECO:0000256" key="2">
    <source>
        <dbReference type="ARBA" id="ARBA00023002"/>
    </source>
</evidence>
<dbReference type="InterPro" id="IPR006660">
    <property type="entry name" value="Arsenate_reductase-like"/>
</dbReference>
<dbReference type="PROSITE" id="PS51353">
    <property type="entry name" value="ARSC"/>
    <property type="match status" value="1"/>
</dbReference>